<evidence type="ECO:0000256" key="2">
    <source>
        <dbReference type="RuleBase" id="RU000411"/>
    </source>
</evidence>
<keyword evidence="6" id="KW-1185">Reference proteome</keyword>
<dbReference type="InterPro" id="IPR023795">
    <property type="entry name" value="Serpin_CS"/>
</dbReference>
<dbReference type="AlphaFoldDB" id="A0A9K3D1J1"/>
<comment type="similarity">
    <text evidence="1 2">Belongs to the serpin family.</text>
</comment>
<dbReference type="InterPro" id="IPR023796">
    <property type="entry name" value="Serpin_dom"/>
</dbReference>
<evidence type="ECO:0000259" key="4">
    <source>
        <dbReference type="SMART" id="SM00093"/>
    </source>
</evidence>
<dbReference type="SUPFAM" id="SSF56574">
    <property type="entry name" value="Serpins"/>
    <property type="match status" value="1"/>
</dbReference>
<comment type="caution">
    <text evidence="5">The sequence shown here is derived from an EMBL/GenBank/DDBJ whole genome shotgun (WGS) entry which is preliminary data.</text>
</comment>
<dbReference type="GO" id="GO:0004867">
    <property type="term" value="F:serine-type endopeptidase inhibitor activity"/>
    <property type="evidence" value="ECO:0007669"/>
    <property type="project" value="InterPro"/>
</dbReference>
<sequence length="342" mass="37285">MHAHVQLVIGLALLMTLLGAEGETRAEMEKTLHLIEGTETLCIPGLMAHLESITGGASLSISNGLFPSTDTDLYPAYIDSLEGFRAAVESLDYGTDPEGCRQHINSLIGAQTQGMIPELLPPNSTPGNTKLVLTNAIHFMGVWDREFDKSLTRDHPFHVSEVESVPTPMMTDRDRETLYAEGDGWTAVEMPYADSSLAFTVYMPHDMAQTPDMSQGLWEEVRSSLSPTTLSTLSIPKFKTAYTLDATTVLQDIGMHLAFGSGAQFGLMSDKGLQISDVFHQAVIDVSEQGTEAAAATAVVMVERCMPIGQRPSFIADRPFLYSVTDTVTGMPLFTGRYMRPE</sequence>
<dbReference type="Gene3D" id="3.30.497.10">
    <property type="entry name" value="Antithrombin, subunit I, domain 2"/>
    <property type="match status" value="1"/>
</dbReference>
<proteinExistence type="inferred from homology"/>
<dbReference type="PANTHER" id="PTHR11461:SF211">
    <property type="entry name" value="GH10112P-RELATED"/>
    <property type="match status" value="1"/>
</dbReference>
<dbReference type="Proteomes" id="UP000265618">
    <property type="component" value="Unassembled WGS sequence"/>
</dbReference>
<evidence type="ECO:0000256" key="3">
    <source>
        <dbReference type="SAM" id="SignalP"/>
    </source>
</evidence>
<dbReference type="SMART" id="SM00093">
    <property type="entry name" value="SERPIN"/>
    <property type="match status" value="1"/>
</dbReference>
<dbReference type="OrthoDB" id="671595at2759"/>
<dbReference type="InterPro" id="IPR036186">
    <property type="entry name" value="Serpin_sf"/>
</dbReference>
<dbReference type="Gene3D" id="2.30.39.10">
    <property type="entry name" value="Alpha-1-antitrypsin, domain 1"/>
    <property type="match status" value="1"/>
</dbReference>
<feature type="signal peptide" evidence="3">
    <location>
        <begin position="1"/>
        <end position="22"/>
    </location>
</feature>
<organism evidence="5 6">
    <name type="scientific">Kipferlia bialata</name>
    <dbReference type="NCBI Taxonomy" id="797122"/>
    <lineage>
        <taxon>Eukaryota</taxon>
        <taxon>Metamonada</taxon>
        <taxon>Carpediemonas-like organisms</taxon>
        <taxon>Kipferlia</taxon>
    </lineage>
</organism>
<dbReference type="EMBL" id="BDIP01003146">
    <property type="protein sequence ID" value="GIQ87333.1"/>
    <property type="molecule type" value="Genomic_DNA"/>
</dbReference>
<keyword evidence="3" id="KW-0732">Signal</keyword>
<dbReference type="InterPro" id="IPR000215">
    <property type="entry name" value="Serpin_fam"/>
</dbReference>
<dbReference type="Pfam" id="PF00079">
    <property type="entry name" value="Serpin"/>
    <property type="match status" value="1"/>
</dbReference>
<name>A0A9K3D1J1_9EUKA</name>
<dbReference type="PROSITE" id="PS00284">
    <property type="entry name" value="SERPIN"/>
    <property type="match status" value="1"/>
</dbReference>
<evidence type="ECO:0000313" key="5">
    <source>
        <dbReference type="EMBL" id="GIQ87333.1"/>
    </source>
</evidence>
<protein>
    <submittedName>
        <fullName evidence="5">Serpin family protein</fullName>
    </submittedName>
</protein>
<feature type="domain" description="Serpin" evidence="4">
    <location>
        <begin position="2"/>
        <end position="341"/>
    </location>
</feature>
<feature type="chain" id="PRO_5039897614" evidence="3">
    <location>
        <begin position="23"/>
        <end position="342"/>
    </location>
</feature>
<reference evidence="5 6" key="1">
    <citation type="journal article" date="2018" name="PLoS ONE">
        <title>The draft genome of Kipferlia bialata reveals reductive genome evolution in fornicate parasites.</title>
        <authorList>
            <person name="Tanifuji G."/>
            <person name="Takabayashi S."/>
            <person name="Kume K."/>
            <person name="Takagi M."/>
            <person name="Nakayama T."/>
            <person name="Kamikawa R."/>
            <person name="Inagaki Y."/>
            <person name="Hashimoto T."/>
        </authorList>
    </citation>
    <scope>NUCLEOTIDE SEQUENCE [LARGE SCALE GENOMIC DNA]</scope>
    <source>
        <strain evidence="5">NY0173</strain>
    </source>
</reference>
<dbReference type="InterPro" id="IPR042185">
    <property type="entry name" value="Serpin_sf_2"/>
</dbReference>
<dbReference type="PANTHER" id="PTHR11461">
    <property type="entry name" value="SERINE PROTEASE INHIBITOR, SERPIN"/>
    <property type="match status" value="1"/>
</dbReference>
<gene>
    <name evidence="5" type="ORF">KIPB_009348</name>
</gene>
<accession>A0A9K3D1J1</accession>
<dbReference type="CDD" id="cd19590">
    <property type="entry name" value="serpin_thermopin-like"/>
    <property type="match status" value="1"/>
</dbReference>
<dbReference type="GO" id="GO:0005615">
    <property type="term" value="C:extracellular space"/>
    <property type="evidence" value="ECO:0007669"/>
    <property type="project" value="InterPro"/>
</dbReference>
<dbReference type="InterPro" id="IPR042178">
    <property type="entry name" value="Serpin_sf_1"/>
</dbReference>
<evidence type="ECO:0000313" key="6">
    <source>
        <dbReference type="Proteomes" id="UP000265618"/>
    </source>
</evidence>
<evidence type="ECO:0000256" key="1">
    <source>
        <dbReference type="ARBA" id="ARBA00009500"/>
    </source>
</evidence>